<organism evidence="2 3">
    <name type="scientific">Pseudoduganella umbonata</name>
    <dbReference type="NCBI Taxonomy" id="864828"/>
    <lineage>
        <taxon>Bacteria</taxon>
        <taxon>Pseudomonadati</taxon>
        <taxon>Pseudomonadota</taxon>
        <taxon>Betaproteobacteria</taxon>
        <taxon>Burkholderiales</taxon>
        <taxon>Oxalobacteraceae</taxon>
        <taxon>Telluria group</taxon>
        <taxon>Pseudoduganella</taxon>
    </lineage>
</organism>
<evidence type="ECO:0000256" key="1">
    <source>
        <dbReference type="SAM" id="Phobius"/>
    </source>
</evidence>
<feature type="transmembrane region" description="Helical" evidence="1">
    <location>
        <begin position="38"/>
        <end position="58"/>
    </location>
</feature>
<reference evidence="2 3" key="1">
    <citation type="submission" date="2020-08" db="EMBL/GenBank/DDBJ databases">
        <title>Genomic Encyclopedia of Type Strains, Phase III (KMG-III): the genomes of soil and plant-associated and newly described type strains.</title>
        <authorList>
            <person name="Whitman W."/>
        </authorList>
    </citation>
    <scope>NUCLEOTIDE SEQUENCE [LARGE SCALE GENOMIC DNA]</scope>
    <source>
        <strain evidence="2 3">CECT 7753</strain>
    </source>
</reference>
<proteinExistence type="predicted"/>
<sequence>MRFAVPGRHVWWIVAGAMGGCTGLALDLSATGALSGEAAKWGCIGALFGAAVGVASLLRNALNRR</sequence>
<protein>
    <recommendedName>
        <fullName evidence="4">Lipoprotein</fullName>
    </recommendedName>
</protein>
<comment type="caution">
    <text evidence="2">The sequence shown here is derived from an EMBL/GenBank/DDBJ whole genome shotgun (WGS) entry which is preliminary data.</text>
</comment>
<keyword evidence="1" id="KW-1133">Transmembrane helix</keyword>
<dbReference type="RefSeq" id="WP_175424686.1">
    <property type="nucleotide sequence ID" value="NZ_CP040017.1"/>
</dbReference>
<accession>A0A7W5E696</accession>
<evidence type="ECO:0000313" key="3">
    <source>
        <dbReference type="Proteomes" id="UP000584325"/>
    </source>
</evidence>
<dbReference type="AlphaFoldDB" id="A0A7W5E696"/>
<dbReference type="Proteomes" id="UP000584325">
    <property type="component" value="Unassembled WGS sequence"/>
</dbReference>
<dbReference type="PROSITE" id="PS51257">
    <property type="entry name" value="PROKAR_LIPOPROTEIN"/>
    <property type="match status" value="1"/>
</dbReference>
<name>A0A7W5E696_9BURK</name>
<evidence type="ECO:0008006" key="4">
    <source>
        <dbReference type="Google" id="ProtNLM"/>
    </source>
</evidence>
<gene>
    <name evidence="2" type="ORF">FHS02_000135</name>
</gene>
<evidence type="ECO:0000313" key="2">
    <source>
        <dbReference type="EMBL" id="MBB3219348.1"/>
    </source>
</evidence>
<keyword evidence="1" id="KW-0472">Membrane</keyword>
<keyword evidence="1" id="KW-0812">Transmembrane</keyword>
<dbReference type="EMBL" id="JACHXS010000001">
    <property type="protein sequence ID" value="MBB3219348.1"/>
    <property type="molecule type" value="Genomic_DNA"/>
</dbReference>
<feature type="transmembrane region" description="Helical" evidence="1">
    <location>
        <begin position="9"/>
        <end position="26"/>
    </location>
</feature>